<reference evidence="2" key="1">
    <citation type="journal article" date="2019" name="Int. J. Syst. Evol. Microbiol.">
        <title>The Global Catalogue of Microorganisms (GCM) 10K type strain sequencing project: providing services to taxonomists for standard genome sequencing and annotation.</title>
        <authorList>
            <consortium name="The Broad Institute Genomics Platform"/>
            <consortium name="The Broad Institute Genome Sequencing Center for Infectious Disease"/>
            <person name="Wu L."/>
            <person name="Ma J."/>
        </authorList>
    </citation>
    <scope>NUCLEOTIDE SEQUENCE [LARGE SCALE GENOMIC DNA]</scope>
    <source>
        <strain evidence="2">JCM 17986</strain>
    </source>
</reference>
<name>A0ABP9HR31_9ACTN</name>
<dbReference type="RefSeq" id="WP_345677808.1">
    <property type="nucleotide sequence ID" value="NZ_BAABHS010000017.1"/>
</dbReference>
<evidence type="ECO:0000313" key="1">
    <source>
        <dbReference type="EMBL" id="GAA4976227.1"/>
    </source>
</evidence>
<proteinExistence type="predicted"/>
<accession>A0ABP9HR31</accession>
<dbReference type="Proteomes" id="UP001500466">
    <property type="component" value="Unassembled WGS sequence"/>
</dbReference>
<organism evidence="1 2">
    <name type="scientific">Yinghuangia aomiensis</name>
    <dbReference type="NCBI Taxonomy" id="676205"/>
    <lineage>
        <taxon>Bacteria</taxon>
        <taxon>Bacillati</taxon>
        <taxon>Actinomycetota</taxon>
        <taxon>Actinomycetes</taxon>
        <taxon>Kitasatosporales</taxon>
        <taxon>Streptomycetaceae</taxon>
        <taxon>Yinghuangia</taxon>
    </lineage>
</organism>
<protein>
    <submittedName>
        <fullName evidence="1">Uncharacterized protein</fullName>
    </submittedName>
</protein>
<keyword evidence="2" id="KW-1185">Reference proteome</keyword>
<gene>
    <name evidence="1" type="ORF">GCM10023205_49150</name>
</gene>
<dbReference type="EMBL" id="BAABHS010000017">
    <property type="protein sequence ID" value="GAA4976227.1"/>
    <property type="molecule type" value="Genomic_DNA"/>
</dbReference>
<comment type="caution">
    <text evidence="1">The sequence shown here is derived from an EMBL/GenBank/DDBJ whole genome shotgun (WGS) entry which is preliminary data.</text>
</comment>
<evidence type="ECO:0000313" key="2">
    <source>
        <dbReference type="Proteomes" id="UP001500466"/>
    </source>
</evidence>
<sequence length="138" mass="15544">MRSVFFFPAGERASTVAVLDRHLPAQRHPWYLEDGLYIDIDDERTGCLFSDWDPAEVALLDAAVGHHPTWAVQIGISGRIDGTAEIRHMAALLLAHGGVAFDDYTEHPWTLREIESGATVDGLRFFDFRGYRERTRGC</sequence>